<sequence length="717" mass="79575">MASETELRHQLAEREAKIARLERINQALMQRIEQGSSPQLNGVHSPFTAFQHAAVLAEQVRERTRELKHSADVSKQKALAEKMLLLQNTVDNLSQGVALVNGQGQLEVWNAKLLDLTGLSRRQLGLTNDFQACLMRSALSQPQQIFSQTRSEQKLLDGRTIAAERHPLPDAGYLLALTDISTHVAYAASLAESERWLRAITDNVPAMIAYLSANGIYEFVNRGYAEFYLQPGQEILQQHITEIHGESGYQRLQPYIAEVLNGDNVVFEITETNIQGVSRHLLKSYVPNRDSAGKVLGFFVLNRDITERKRTSEALRQANILLEKRVQERTAALSQAKNEAEIANASKSQFLAAVSHDVLQPLNAARLFNGAMLDQSLSPEVRGLAQKAARSLDDVGDLLRTLVDLSKLDAGALAAQVEVIPVDAVLKPLADEAEAMLASKGIRLRLQSSRDWIITDSALLTRILRNFISNAYRYTPAGGEVLLGCRRRGTQLEIQVLDTGPGIAADQRKSIFREFHRLPAAEHEHAGGLGLGLAIVERLARLLDHVVDVKSKVGRGSMFSIQVPRQQADQSSDRQARRDEPSVIPNTIQEQGLIGVIDNDPAICQALESILSGWGYTVVLAQNREQLVAQDFWQDRELRAVIVDYHLGADFGTDVVTELLQQRLSSAQPAVLLLTANHSQALQDQARELGFELLHKPVRPLQLRMTLRTLFSRSKSR</sequence>
<evidence type="ECO:0000256" key="6">
    <source>
        <dbReference type="PROSITE-ProRule" id="PRU00169"/>
    </source>
</evidence>
<dbReference type="RefSeq" id="WP_126794308.1">
    <property type="nucleotide sequence ID" value="NZ_PIPI01000010.1"/>
</dbReference>
<dbReference type="CDD" id="cd00075">
    <property type="entry name" value="HATPase"/>
    <property type="match status" value="1"/>
</dbReference>
<keyword evidence="4" id="KW-0808">Transferase</keyword>
<dbReference type="Pfam" id="PF08448">
    <property type="entry name" value="PAS_4"/>
    <property type="match status" value="1"/>
</dbReference>
<evidence type="ECO:0000256" key="7">
    <source>
        <dbReference type="SAM" id="Coils"/>
    </source>
</evidence>
<dbReference type="InterPro" id="IPR036890">
    <property type="entry name" value="HATPase_C_sf"/>
</dbReference>
<dbReference type="SUPFAM" id="SSF47384">
    <property type="entry name" value="Homodimeric domain of signal transducing histidine kinase"/>
    <property type="match status" value="1"/>
</dbReference>
<dbReference type="Gene3D" id="3.30.450.20">
    <property type="entry name" value="PAS domain"/>
    <property type="match status" value="2"/>
</dbReference>
<keyword evidence="14" id="KW-1185">Reference proteome</keyword>
<keyword evidence="5 13" id="KW-0418">Kinase</keyword>
<dbReference type="InterPro" id="IPR013656">
    <property type="entry name" value="PAS_4"/>
</dbReference>
<dbReference type="EMBL" id="PIPI01000010">
    <property type="protein sequence ID" value="RUO18243.1"/>
    <property type="molecule type" value="Genomic_DNA"/>
</dbReference>
<evidence type="ECO:0000256" key="5">
    <source>
        <dbReference type="ARBA" id="ARBA00022777"/>
    </source>
</evidence>
<dbReference type="SUPFAM" id="SSF52172">
    <property type="entry name" value="CheY-like"/>
    <property type="match status" value="1"/>
</dbReference>
<dbReference type="GO" id="GO:0009927">
    <property type="term" value="F:histidine phosphotransfer kinase activity"/>
    <property type="evidence" value="ECO:0007669"/>
    <property type="project" value="TreeGrafter"/>
</dbReference>
<dbReference type="PANTHER" id="PTHR43047">
    <property type="entry name" value="TWO-COMPONENT HISTIDINE PROTEIN KINASE"/>
    <property type="match status" value="1"/>
</dbReference>
<evidence type="ECO:0000256" key="4">
    <source>
        <dbReference type="ARBA" id="ARBA00022679"/>
    </source>
</evidence>
<dbReference type="InterPro" id="IPR000014">
    <property type="entry name" value="PAS"/>
</dbReference>
<feature type="compositionally biased region" description="Basic and acidic residues" evidence="8">
    <location>
        <begin position="571"/>
        <end position="581"/>
    </location>
</feature>
<dbReference type="PRINTS" id="PR00344">
    <property type="entry name" value="BCTRLSENSOR"/>
</dbReference>
<dbReference type="PROSITE" id="PS50110">
    <property type="entry name" value="RESPONSE_REGULATORY"/>
    <property type="match status" value="1"/>
</dbReference>
<dbReference type="SMART" id="SM00448">
    <property type="entry name" value="REC"/>
    <property type="match status" value="1"/>
</dbReference>
<dbReference type="InterPro" id="IPR003594">
    <property type="entry name" value="HATPase_dom"/>
</dbReference>
<dbReference type="Gene3D" id="3.40.50.2300">
    <property type="match status" value="1"/>
</dbReference>
<dbReference type="NCBIfam" id="TIGR00229">
    <property type="entry name" value="sensory_box"/>
    <property type="match status" value="1"/>
</dbReference>
<keyword evidence="7" id="KW-0175">Coiled coil</keyword>
<feature type="domain" description="PAS" evidence="11">
    <location>
        <begin position="82"/>
        <end position="124"/>
    </location>
</feature>
<evidence type="ECO:0000259" key="10">
    <source>
        <dbReference type="PROSITE" id="PS50110"/>
    </source>
</evidence>
<evidence type="ECO:0000256" key="3">
    <source>
        <dbReference type="ARBA" id="ARBA00022553"/>
    </source>
</evidence>
<accession>A0A432VQ16</accession>
<dbReference type="InterPro" id="IPR011006">
    <property type="entry name" value="CheY-like_superfamily"/>
</dbReference>
<dbReference type="Pfam" id="PF00072">
    <property type="entry name" value="Response_reg"/>
    <property type="match status" value="1"/>
</dbReference>
<dbReference type="PROSITE" id="PS50112">
    <property type="entry name" value="PAS"/>
    <property type="match status" value="1"/>
</dbReference>
<dbReference type="SUPFAM" id="SSF55785">
    <property type="entry name" value="PYP-like sensor domain (PAS domain)"/>
    <property type="match status" value="2"/>
</dbReference>
<comment type="catalytic activity">
    <reaction evidence="1">
        <text>ATP + protein L-histidine = ADP + protein N-phospho-L-histidine.</text>
        <dbReference type="EC" id="2.7.13.3"/>
    </reaction>
</comment>
<evidence type="ECO:0000313" key="14">
    <source>
        <dbReference type="Proteomes" id="UP000288212"/>
    </source>
</evidence>
<dbReference type="InterPro" id="IPR005467">
    <property type="entry name" value="His_kinase_dom"/>
</dbReference>
<dbReference type="PROSITE" id="PS50109">
    <property type="entry name" value="HIS_KIN"/>
    <property type="match status" value="1"/>
</dbReference>
<dbReference type="PANTHER" id="PTHR43047:SF9">
    <property type="entry name" value="HISTIDINE KINASE"/>
    <property type="match status" value="1"/>
</dbReference>
<dbReference type="PROSITE" id="PS50113">
    <property type="entry name" value="PAC"/>
    <property type="match status" value="1"/>
</dbReference>
<dbReference type="InterPro" id="IPR000700">
    <property type="entry name" value="PAS-assoc_C"/>
</dbReference>
<dbReference type="Proteomes" id="UP000288212">
    <property type="component" value="Unassembled WGS sequence"/>
</dbReference>
<dbReference type="InterPro" id="IPR001789">
    <property type="entry name" value="Sig_transdc_resp-reg_receiver"/>
</dbReference>
<dbReference type="FunFam" id="3.30.565.10:FF:000049">
    <property type="entry name" value="Two-component sensor histidine kinase"/>
    <property type="match status" value="1"/>
</dbReference>
<dbReference type="Gene3D" id="1.10.287.130">
    <property type="match status" value="1"/>
</dbReference>
<dbReference type="CDD" id="cd00156">
    <property type="entry name" value="REC"/>
    <property type="match status" value="1"/>
</dbReference>
<proteinExistence type="predicted"/>
<dbReference type="CDD" id="cd00082">
    <property type="entry name" value="HisKA"/>
    <property type="match status" value="1"/>
</dbReference>
<dbReference type="InterPro" id="IPR036097">
    <property type="entry name" value="HisK_dim/P_sf"/>
</dbReference>
<protein>
    <recommendedName>
        <fullName evidence="2">histidine kinase</fullName>
        <ecNumber evidence="2">2.7.13.3</ecNumber>
    </recommendedName>
</protein>
<evidence type="ECO:0000259" key="11">
    <source>
        <dbReference type="PROSITE" id="PS50112"/>
    </source>
</evidence>
<dbReference type="Pfam" id="PF12860">
    <property type="entry name" value="PAS_7"/>
    <property type="match status" value="1"/>
</dbReference>
<evidence type="ECO:0000256" key="8">
    <source>
        <dbReference type="SAM" id="MobiDB-lite"/>
    </source>
</evidence>
<organism evidence="13 14">
    <name type="scientific">Aliidiomarina haloalkalitolerans</name>
    <dbReference type="NCBI Taxonomy" id="859059"/>
    <lineage>
        <taxon>Bacteria</taxon>
        <taxon>Pseudomonadati</taxon>
        <taxon>Pseudomonadota</taxon>
        <taxon>Gammaproteobacteria</taxon>
        <taxon>Alteromonadales</taxon>
        <taxon>Idiomarinaceae</taxon>
        <taxon>Aliidiomarina</taxon>
    </lineage>
</organism>
<feature type="domain" description="PAC" evidence="12">
    <location>
        <begin position="265"/>
        <end position="317"/>
    </location>
</feature>
<evidence type="ECO:0000259" key="9">
    <source>
        <dbReference type="PROSITE" id="PS50109"/>
    </source>
</evidence>
<evidence type="ECO:0000256" key="2">
    <source>
        <dbReference type="ARBA" id="ARBA00012438"/>
    </source>
</evidence>
<dbReference type="SMART" id="SM00387">
    <property type="entry name" value="HATPase_c"/>
    <property type="match status" value="1"/>
</dbReference>
<dbReference type="AlphaFoldDB" id="A0A432VQ16"/>
<reference evidence="13 14" key="1">
    <citation type="journal article" date="2011" name="Front. Microbiol.">
        <title>Genomic signatures of strain selection and enhancement in Bacillus atrophaeus var. globigii, a historical biowarfare simulant.</title>
        <authorList>
            <person name="Gibbons H.S."/>
            <person name="Broomall S.M."/>
            <person name="McNew L.A."/>
            <person name="Daligault H."/>
            <person name="Chapman C."/>
            <person name="Bruce D."/>
            <person name="Karavis M."/>
            <person name="Krepps M."/>
            <person name="McGregor P.A."/>
            <person name="Hong C."/>
            <person name="Park K.H."/>
            <person name="Akmal A."/>
            <person name="Feldman A."/>
            <person name="Lin J.S."/>
            <person name="Chang W.E."/>
            <person name="Higgs B.W."/>
            <person name="Demirev P."/>
            <person name="Lindquist J."/>
            <person name="Liem A."/>
            <person name="Fochler E."/>
            <person name="Read T.D."/>
            <person name="Tapia R."/>
            <person name="Johnson S."/>
            <person name="Bishop-Lilly K.A."/>
            <person name="Detter C."/>
            <person name="Han C."/>
            <person name="Sozhamannan S."/>
            <person name="Rosenzweig C.N."/>
            <person name="Skowronski E.W."/>
        </authorList>
    </citation>
    <scope>NUCLEOTIDE SEQUENCE [LARGE SCALE GENOMIC DNA]</scope>
    <source>
        <strain evidence="13 14">AK5</strain>
    </source>
</reference>
<dbReference type="CDD" id="cd00130">
    <property type="entry name" value="PAS"/>
    <property type="match status" value="1"/>
</dbReference>
<dbReference type="GO" id="GO:0000155">
    <property type="term" value="F:phosphorelay sensor kinase activity"/>
    <property type="evidence" value="ECO:0007669"/>
    <property type="project" value="InterPro"/>
</dbReference>
<gene>
    <name evidence="13" type="ORF">CWE06_11360</name>
</gene>
<dbReference type="NCBIfam" id="NF041832">
    <property type="entry name" value="near_NosP_CTERM"/>
    <property type="match status" value="1"/>
</dbReference>
<feature type="region of interest" description="Disordered" evidence="8">
    <location>
        <begin position="563"/>
        <end position="582"/>
    </location>
</feature>
<feature type="coiled-coil region" evidence="7">
    <location>
        <begin position="4"/>
        <end position="31"/>
    </location>
</feature>
<evidence type="ECO:0000259" key="12">
    <source>
        <dbReference type="PROSITE" id="PS50113"/>
    </source>
</evidence>
<dbReference type="Pfam" id="PF00512">
    <property type="entry name" value="HisKA"/>
    <property type="match status" value="1"/>
</dbReference>
<dbReference type="SMART" id="SM00091">
    <property type="entry name" value="PAS"/>
    <property type="match status" value="2"/>
</dbReference>
<evidence type="ECO:0000256" key="1">
    <source>
        <dbReference type="ARBA" id="ARBA00000085"/>
    </source>
</evidence>
<dbReference type="InterPro" id="IPR003661">
    <property type="entry name" value="HisK_dim/P_dom"/>
</dbReference>
<feature type="modified residue" description="4-aspartylphosphate" evidence="6">
    <location>
        <position position="644"/>
    </location>
</feature>
<dbReference type="InterPro" id="IPR004358">
    <property type="entry name" value="Sig_transdc_His_kin-like_C"/>
</dbReference>
<dbReference type="GO" id="GO:0005886">
    <property type="term" value="C:plasma membrane"/>
    <property type="evidence" value="ECO:0007669"/>
    <property type="project" value="TreeGrafter"/>
</dbReference>
<dbReference type="SMART" id="SM00388">
    <property type="entry name" value="HisKA"/>
    <property type="match status" value="1"/>
</dbReference>
<keyword evidence="3 6" id="KW-0597">Phosphoprotein</keyword>
<comment type="caution">
    <text evidence="13">The sequence shown here is derived from an EMBL/GenBank/DDBJ whole genome shotgun (WGS) entry which is preliminary data.</text>
</comment>
<feature type="domain" description="Histidine kinase" evidence="9">
    <location>
        <begin position="353"/>
        <end position="567"/>
    </location>
</feature>
<dbReference type="Pfam" id="PF02518">
    <property type="entry name" value="HATPase_c"/>
    <property type="match status" value="1"/>
</dbReference>
<name>A0A432VQ16_9GAMM</name>
<dbReference type="OrthoDB" id="9764438at2"/>
<dbReference type="InterPro" id="IPR035965">
    <property type="entry name" value="PAS-like_dom_sf"/>
</dbReference>
<evidence type="ECO:0000313" key="13">
    <source>
        <dbReference type="EMBL" id="RUO18243.1"/>
    </source>
</evidence>
<dbReference type="EC" id="2.7.13.3" evidence="2"/>
<dbReference type="Gene3D" id="3.30.565.10">
    <property type="entry name" value="Histidine kinase-like ATPase, C-terminal domain"/>
    <property type="match status" value="1"/>
</dbReference>
<feature type="domain" description="Response regulatory" evidence="10">
    <location>
        <begin position="593"/>
        <end position="711"/>
    </location>
</feature>
<dbReference type="SUPFAM" id="SSF55874">
    <property type="entry name" value="ATPase domain of HSP90 chaperone/DNA topoisomerase II/histidine kinase"/>
    <property type="match status" value="1"/>
</dbReference>